<dbReference type="Proteomes" id="UP001597362">
    <property type="component" value="Unassembled WGS sequence"/>
</dbReference>
<dbReference type="RefSeq" id="WP_377771307.1">
    <property type="nucleotide sequence ID" value="NZ_JBHUHO010000024.1"/>
</dbReference>
<protein>
    <submittedName>
        <fullName evidence="1">Uncharacterized protein</fullName>
    </submittedName>
</protein>
<organism evidence="1 2">
    <name type="scientific">Paenibacillus yanchengensis</name>
    <dbReference type="NCBI Taxonomy" id="2035833"/>
    <lineage>
        <taxon>Bacteria</taxon>
        <taxon>Bacillati</taxon>
        <taxon>Bacillota</taxon>
        <taxon>Bacilli</taxon>
        <taxon>Bacillales</taxon>
        <taxon>Paenibacillaceae</taxon>
        <taxon>Paenibacillus</taxon>
    </lineage>
</organism>
<proteinExistence type="predicted"/>
<evidence type="ECO:0000313" key="1">
    <source>
        <dbReference type="EMBL" id="MFD2115796.1"/>
    </source>
</evidence>
<accession>A0ABW4YJH2</accession>
<reference evidence="2" key="1">
    <citation type="journal article" date="2019" name="Int. J. Syst. Evol. Microbiol.">
        <title>The Global Catalogue of Microorganisms (GCM) 10K type strain sequencing project: providing services to taxonomists for standard genome sequencing and annotation.</title>
        <authorList>
            <consortium name="The Broad Institute Genomics Platform"/>
            <consortium name="The Broad Institute Genome Sequencing Center for Infectious Disease"/>
            <person name="Wu L."/>
            <person name="Ma J."/>
        </authorList>
    </citation>
    <scope>NUCLEOTIDE SEQUENCE [LARGE SCALE GENOMIC DNA]</scope>
    <source>
        <strain evidence="2">GH52</strain>
    </source>
</reference>
<gene>
    <name evidence="1" type="ORF">ACFSJH_08645</name>
</gene>
<name>A0ABW4YJH2_9BACL</name>
<dbReference type="EMBL" id="JBHUHO010000024">
    <property type="protein sequence ID" value="MFD2115796.1"/>
    <property type="molecule type" value="Genomic_DNA"/>
</dbReference>
<keyword evidence="2" id="KW-1185">Reference proteome</keyword>
<sequence length="87" mass="10527">MNLNWLLTSVDSEDGITFEYQDFMRPEEIEFEEPEIKEFLFKREITVEQIKSNVQQEVIKLFGFNIKDLNDFREALIEIFKENQQAF</sequence>
<evidence type="ECO:0000313" key="2">
    <source>
        <dbReference type="Proteomes" id="UP001597362"/>
    </source>
</evidence>
<comment type="caution">
    <text evidence="1">The sequence shown here is derived from an EMBL/GenBank/DDBJ whole genome shotgun (WGS) entry which is preliminary data.</text>
</comment>